<evidence type="ECO:0000256" key="2">
    <source>
        <dbReference type="ARBA" id="ARBA00008163"/>
    </source>
</evidence>
<evidence type="ECO:0000256" key="7">
    <source>
        <dbReference type="ARBA" id="ARBA00023237"/>
    </source>
</evidence>
<organism evidence="8 9">
    <name type="scientific">Roseospira visakhapatnamensis</name>
    <dbReference type="NCBI Taxonomy" id="390880"/>
    <lineage>
        <taxon>Bacteria</taxon>
        <taxon>Pseudomonadati</taxon>
        <taxon>Pseudomonadota</taxon>
        <taxon>Alphaproteobacteria</taxon>
        <taxon>Rhodospirillales</taxon>
        <taxon>Rhodospirillaceae</taxon>
        <taxon>Roseospira</taxon>
    </lineage>
</organism>
<reference evidence="8 9" key="1">
    <citation type="submission" date="2020-08" db="EMBL/GenBank/DDBJ databases">
        <title>Genome sequencing of Purple Non-Sulfur Bacteria from various extreme environments.</title>
        <authorList>
            <person name="Mayer M."/>
        </authorList>
    </citation>
    <scope>NUCLEOTIDE SEQUENCE [LARGE SCALE GENOMIC DNA]</scope>
    <source>
        <strain evidence="8 9">JA131</strain>
    </source>
</reference>
<accession>A0A7W6RD91</accession>
<evidence type="ECO:0000256" key="4">
    <source>
        <dbReference type="ARBA" id="ARBA00022692"/>
    </source>
</evidence>
<evidence type="ECO:0000256" key="5">
    <source>
        <dbReference type="ARBA" id="ARBA00022729"/>
    </source>
</evidence>
<dbReference type="InterPro" id="IPR005017">
    <property type="entry name" value="OMPP1/FadL/TodX"/>
</dbReference>
<evidence type="ECO:0000256" key="1">
    <source>
        <dbReference type="ARBA" id="ARBA00004571"/>
    </source>
</evidence>
<evidence type="ECO:0000256" key="6">
    <source>
        <dbReference type="ARBA" id="ARBA00023136"/>
    </source>
</evidence>
<dbReference type="AlphaFoldDB" id="A0A7W6RD91"/>
<evidence type="ECO:0000256" key="3">
    <source>
        <dbReference type="ARBA" id="ARBA00022452"/>
    </source>
</evidence>
<name>A0A7W6RD91_9PROT</name>
<keyword evidence="7" id="KW-0998">Cell outer membrane</keyword>
<dbReference type="Pfam" id="PF03349">
    <property type="entry name" value="Toluene_X"/>
    <property type="match status" value="1"/>
</dbReference>
<comment type="subcellular location">
    <subcellularLocation>
        <location evidence="1">Cell outer membrane</location>
        <topology evidence="1">Multi-pass membrane protein</topology>
    </subcellularLocation>
</comment>
<keyword evidence="4" id="KW-0812">Transmembrane</keyword>
<sequence length="433" mass="46070">MSMWGNENRVRASGLLTVALATGVMTGLALQATPAGASGFQLKEQSAEGLGNAFAGATAKAYDPSTAFWNPAGMTRLSGNHASMTMSYISPSSRFSGSASTAFGTPVGGSSGGDAAKDAFVPATYGVISLSDDLKLGLAVNVPFGLSTEYPLDWVGRYQALESHLHITSVTPTVAYRVTDNLSVGGGPVFQYATVTLTSAINNLGLLPYDGQGKVSGDDLGFGFALGALWEFNERTRIGVNYRSRVHHTFDGTSSYVDVHPVLAAAGGLVNSDASADLTTPDIASVGVYHEFNDQWAAVADVAWTNWSLFEELKVDADVGADSLTVEDWHDTVFASVGGIYRPNEHWTFRAGVAYDMSPVPDKHRTARIPGEDRYWLATGASYQVADWLELDVGFTHIFVNDSTINETTSQGNLRGTYENDINIVSIGGSIRF</sequence>
<evidence type="ECO:0000313" key="9">
    <source>
        <dbReference type="Proteomes" id="UP000554286"/>
    </source>
</evidence>
<dbReference type="GO" id="GO:0015483">
    <property type="term" value="F:long-chain fatty acid transporting porin activity"/>
    <property type="evidence" value="ECO:0007669"/>
    <property type="project" value="TreeGrafter"/>
</dbReference>
<dbReference type="GO" id="GO:0009279">
    <property type="term" value="C:cell outer membrane"/>
    <property type="evidence" value="ECO:0007669"/>
    <property type="project" value="UniProtKB-SubCell"/>
</dbReference>
<dbReference type="PANTHER" id="PTHR35093:SF3">
    <property type="entry name" value="LONG-CHAIN FATTY ACID TRANSPORT PROTEIN"/>
    <property type="match status" value="1"/>
</dbReference>
<dbReference type="PANTHER" id="PTHR35093">
    <property type="entry name" value="OUTER MEMBRANE PROTEIN NMB0088-RELATED"/>
    <property type="match status" value="1"/>
</dbReference>
<dbReference type="EMBL" id="JACIGK010000012">
    <property type="protein sequence ID" value="MBB4266348.1"/>
    <property type="molecule type" value="Genomic_DNA"/>
</dbReference>
<proteinExistence type="inferred from homology"/>
<dbReference type="Gene3D" id="2.40.160.60">
    <property type="entry name" value="Outer membrane protein transport protein (OMPP1/FadL/TodX)"/>
    <property type="match status" value="1"/>
</dbReference>
<protein>
    <submittedName>
        <fullName evidence="8">Long-chain fatty acid transport protein</fullName>
    </submittedName>
</protein>
<keyword evidence="5" id="KW-0732">Signal</keyword>
<dbReference type="Proteomes" id="UP000554286">
    <property type="component" value="Unassembled WGS sequence"/>
</dbReference>
<comment type="caution">
    <text evidence="8">The sequence shown here is derived from an EMBL/GenBank/DDBJ whole genome shotgun (WGS) entry which is preliminary data.</text>
</comment>
<evidence type="ECO:0000313" key="8">
    <source>
        <dbReference type="EMBL" id="MBB4266348.1"/>
    </source>
</evidence>
<keyword evidence="6" id="KW-0472">Membrane</keyword>
<dbReference type="SUPFAM" id="SSF56935">
    <property type="entry name" value="Porins"/>
    <property type="match status" value="1"/>
</dbReference>
<gene>
    <name evidence="8" type="ORF">GGD89_001979</name>
</gene>
<dbReference type="RefSeq" id="WP_246423010.1">
    <property type="nucleotide sequence ID" value="NZ_JACIGK010000012.1"/>
</dbReference>
<keyword evidence="3" id="KW-1134">Transmembrane beta strand</keyword>
<keyword evidence="9" id="KW-1185">Reference proteome</keyword>
<comment type="similarity">
    <text evidence="2">Belongs to the OmpP1/FadL family.</text>
</comment>